<dbReference type="RefSeq" id="WP_311664466.1">
    <property type="nucleotide sequence ID" value="NZ_JAVRHT010000030.1"/>
</dbReference>
<protein>
    <submittedName>
        <fullName evidence="2">DUF5615 family PIN-like protein</fullName>
    </submittedName>
</protein>
<dbReference type="Pfam" id="PF18480">
    <property type="entry name" value="DUF5615"/>
    <property type="match status" value="1"/>
</dbReference>
<name>A0ABU3BTA8_9BACT</name>
<reference evidence="2 3" key="1">
    <citation type="submission" date="2023-09" db="EMBL/GenBank/DDBJ databases">
        <authorList>
            <person name="Rey-Velasco X."/>
        </authorList>
    </citation>
    <scope>NUCLEOTIDE SEQUENCE [LARGE SCALE GENOMIC DNA]</scope>
    <source>
        <strain evidence="2 3">F394</strain>
    </source>
</reference>
<dbReference type="InterPro" id="IPR041049">
    <property type="entry name" value="DUF5615"/>
</dbReference>
<proteinExistence type="predicted"/>
<evidence type="ECO:0000313" key="2">
    <source>
        <dbReference type="EMBL" id="MDT0632515.1"/>
    </source>
</evidence>
<gene>
    <name evidence="2" type="ORF">RM540_12210</name>
</gene>
<organism evidence="2 3">
    <name type="scientific">Rubrivirga litoralis</name>
    <dbReference type="NCBI Taxonomy" id="3075598"/>
    <lineage>
        <taxon>Bacteria</taxon>
        <taxon>Pseudomonadati</taxon>
        <taxon>Rhodothermota</taxon>
        <taxon>Rhodothermia</taxon>
        <taxon>Rhodothermales</taxon>
        <taxon>Rubricoccaceae</taxon>
        <taxon>Rubrivirga</taxon>
    </lineage>
</organism>
<feature type="domain" description="DUF5615" evidence="1">
    <location>
        <begin position="1"/>
        <end position="109"/>
    </location>
</feature>
<dbReference type="EMBL" id="JAVRHT010000030">
    <property type="protein sequence ID" value="MDT0632515.1"/>
    <property type="molecule type" value="Genomic_DNA"/>
</dbReference>
<keyword evidence="3" id="KW-1185">Reference proteome</keyword>
<accession>A0ABU3BTA8</accession>
<sequence>MRFKLDENLPAEAADVFRRAEHDAATVLEQEMGGAPDPNVAAVCQRESRALVTLDTDFADIRSYPPSDYPGLVVLRLRQQDKPHVLGVLERMLPLLNVEPLDRRLWIVGEERVRVRS</sequence>
<evidence type="ECO:0000259" key="1">
    <source>
        <dbReference type="Pfam" id="PF18480"/>
    </source>
</evidence>
<evidence type="ECO:0000313" key="3">
    <source>
        <dbReference type="Proteomes" id="UP001267426"/>
    </source>
</evidence>
<dbReference type="Proteomes" id="UP001267426">
    <property type="component" value="Unassembled WGS sequence"/>
</dbReference>
<comment type="caution">
    <text evidence="2">The sequence shown here is derived from an EMBL/GenBank/DDBJ whole genome shotgun (WGS) entry which is preliminary data.</text>
</comment>